<comment type="caution">
    <text evidence="1">The sequence shown here is derived from an EMBL/GenBank/DDBJ whole genome shotgun (WGS) entry which is preliminary data.</text>
</comment>
<dbReference type="Proteomes" id="UP000722989">
    <property type="component" value="Unassembled WGS sequence"/>
</dbReference>
<evidence type="ECO:0000313" key="2">
    <source>
        <dbReference type="Proteomes" id="UP000722989"/>
    </source>
</evidence>
<organism evidence="1 2">
    <name type="scientific">Planosporangium thailandense</name>
    <dbReference type="NCBI Taxonomy" id="765197"/>
    <lineage>
        <taxon>Bacteria</taxon>
        <taxon>Bacillati</taxon>
        <taxon>Actinomycetota</taxon>
        <taxon>Actinomycetes</taxon>
        <taxon>Micromonosporales</taxon>
        <taxon>Micromonosporaceae</taxon>
        <taxon>Planosporangium</taxon>
    </lineage>
</organism>
<dbReference type="EMBL" id="JAATVY010000027">
    <property type="protein sequence ID" value="NJC73208.1"/>
    <property type="molecule type" value="Genomic_DNA"/>
</dbReference>
<dbReference type="RefSeq" id="WP_167928118.1">
    <property type="nucleotide sequence ID" value="NZ_JAATVY010000027.1"/>
</dbReference>
<reference evidence="1 2" key="1">
    <citation type="submission" date="2020-03" db="EMBL/GenBank/DDBJ databases">
        <title>WGS of the type strain of Planosporangium spp.</title>
        <authorList>
            <person name="Thawai C."/>
        </authorList>
    </citation>
    <scope>NUCLEOTIDE SEQUENCE [LARGE SCALE GENOMIC DNA]</scope>
    <source>
        <strain evidence="1 2">TBRC 5610</strain>
    </source>
</reference>
<gene>
    <name evidence="1" type="ORF">HC031_26325</name>
</gene>
<accession>A0ABX0Y706</accession>
<proteinExistence type="predicted"/>
<sequence>MRAGFDLARELATGLDDRQAAWQFVRHFAATWLTPLAESDGWSDAELDDAERRLELRLPAALREAYGLFGRRRDLTSNQDTLLDPAELYLEPTGEALIFRVESQGFAHWGVLTADLDKPDPPVVVKLNLRNERAESWDAWLGTFSAACIEMVLSESIYARGELGDNKAQDDAEAEQLEQRYEQLALPDYPTPPVGGTAVRWFTGPDVVLRDDQQGCLWVRARTAAALERMRRNLPGYWETADHG</sequence>
<evidence type="ECO:0000313" key="1">
    <source>
        <dbReference type="EMBL" id="NJC73208.1"/>
    </source>
</evidence>
<keyword evidence="2" id="KW-1185">Reference proteome</keyword>
<name>A0ABX0Y706_9ACTN</name>
<protein>
    <submittedName>
        <fullName evidence="1">SMI1/KNR4 family protein</fullName>
    </submittedName>
</protein>